<organism evidence="4 5">
    <name type="scientific">Cicer arietinum</name>
    <name type="common">Chickpea</name>
    <name type="synonym">Garbanzo</name>
    <dbReference type="NCBI Taxonomy" id="3827"/>
    <lineage>
        <taxon>Eukaryota</taxon>
        <taxon>Viridiplantae</taxon>
        <taxon>Streptophyta</taxon>
        <taxon>Embryophyta</taxon>
        <taxon>Tracheophyta</taxon>
        <taxon>Spermatophyta</taxon>
        <taxon>Magnoliopsida</taxon>
        <taxon>eudicotyledons</taxon>
        <taxon>Gunneridae</taxon>
        <taxon>Pentapetalae</taxon>
        <taxon>rosids</taxon>
        <taxon>fabids</taxon>
        <taxon>Fabales</taxon>
        <taxon>Fabaceae</taxon>
        <taxon>Papilionoideae</taxon>
        <taxon>50 kb inversion clade</taxon>
        <taxon>NPAAA clade</taxon>
        <taxon>Hologalegina</taxon>
        <taxon>IRL clade</taxon>
        <taxon>Cicereae</taxon>
        <taxon>Cicer</taxon>
    </lineage>
</organism>
<dbReference type="CDD" id="cd00371">
    <property type="entry name" value="HMA"/>
    <property type="match status" value="1"/>
</dbReference>
<dbReference type="GeneID" id="101512882"/>
<dbReference type="RefSeq" id="XP_004508180.2">
    <property type="nucleotide sequence ID" value="XM_004508123.3"/>
</dbReference>
<feature type="region of interest" description="Disordered" evidence="2">
    <location>
        <begin position="74"/>
        <end position="147"/>
    </location>
</feature>
<dbReference type="Pfam" id="PF00403">
    <property type="entry name" value="HMA"/>
    <property type="match status" value="1"/>
</dbReference>
<dbReference type="SUPFAM" id="SSF55008">
    <property type="entry name" value="HMA, heavy metal-associated domain"/>
    <property type="match status" value="1"/>
</dbReference>
<dbReference type="Gene3D" id="3.30.70.100">
    <property type="match status" value="1"/>
</dbReference>
<proteinExistence type="predicted"/>
<dbReference type="STRING" id="3827.A0A1S2YQ51"/>
<keyword evidence="1" id="KW-0479">Metal-binding</keyword>
<reference evidence="4" key="1">
    <citation type="journal article" date="2013" name="Nat. Biotechnol.">
        <title>Draft genome sequence of chickpea (Cicer arietinum) provides a resource for trait improvement.</title>
        <authorList>
            <person name="Varshney R.K."/>
            <person name="Song C."/>
            <person name="Saxena R.K."/>
            <person name="Azam S."/>
            <person name="Yu S."/>
            <person name="Sharpe A.G."/>
            <person name="Cannon S."/>
            <person name="Baek J."/>
            <person name="Rosen B.D."/>
            <person name="Tar'an B."/>
            <person name="Millan T."/>
            <person name="Zhang X."/>
            <person name="Ramsay L.D."/>
            <person name="Iwata A."/>
            <person name="Wang Y."/>
            <person name="Nelson W."/>
            <person name="Farmer A.D."/>
            <person name="Gaur P.M."/>
            <person name="Soderlund C."/>
            <person name="Penmetsa R.V."/>
            <person name="Xu C."/>
            <person name="Bharti A.K."/>
            <person name="He W."/>
            <person name="Winter P."/>
            <person name="Zhao S."/>
            <person name="Hane J.K."/>
            <person name="Carrasquilla-Garcia N."/>
            <person name="Condie J.A."/>
            <person name="Upadhyaya H.D."/>
            <person name="Luo M.C."/>
            <person name="Thudi M."/>
            <person name="Gowda C.L."/>
            <person name="Singh N.P."/>
            <person name="Lichtenzveig J."/>
            <person name="Gali K.K."/>
            <person name="Rubio J."/>
            <person name="Nadarajan N."/>
            <person name="Dolezel J."/>
            <person name="Bansal K.C."/>
            <person name="Xu X."/>
            <person name="Edwards D."/>
            <person name="Zhang G."/>
            <person name="Kahl G."/>
            <person name="Gil J."/>
            <person name="Singh K.B."/>
            <person name="Datta S.K."/>
            <person name="Jackson S.A."/>
            <person name="Wang J."/>
            <person name="Cook D.R."/>
        </authorList>
    </citation>
    <scope>NUCLEOTIDE SEQUENCE [LARGE SCALE GENOMIC DNA]</scope>
    <source>
        <strain evidence="4">cv. CDC Frontier</strain>
    </source>
</reference>
<feature type="compositionally biased region" description="Polar residues" evidence="2">
    <location>
        <begin position="124"/>
        <end position="145"/>
    </location>
</feature>
<dbReference type="PANTHER" id="PTHR22814:SF320">
    <property type="entry name" value="OS01G0309800 PROTEIN"/>
    <property type="match status" value="1"/>
</dbReference>
<dbReference type="AlphaFoldDB" id="A0A1S2YQ51"/>
<dbReference type="eggNOG" id="KOG1603">
    <property type="taxonomic scope" value="Eukaryota"/>
</dbReference>
<evidence type="ECO:0000256" key="2">
    <source>
        <dbReference type="SAM" id="MobiDB-lite"/>
    </source>
</evidence>
<dbReference type="KEGG" id="cam:101512882"/>
<name>A0A1S2YQ51_CICAR</name>
<dbReference type="PROSITE" id="PS50846">
    <property type="entry name" value="HMA_2"/>
    <property type="match status" value="1"/>
</dbReference>
<evidence type="ECO:0000313" key="5">
    <source>
        <dbReference type="RefSeq" id="XP_004508180.2"/>
    </source>
</evidence>
<dbReference type="InterPro" id="IPR006121">
    <property type="entry name" value="HMA_dom"/>
</dbReference>
<evidence type="ECO:0000256" key="1">
    <source>
        <dbReference type="ARBA" id="ARBA00022723"/>
    </source>
</evidence>
<accession>A0A1S2YQ51</accession>
<dbReference type="Proteomes" id="UP000087171">
    <property type="component" value="Chromosome Ca7"/>
</dbReference>
<dbReference type="PANTHER" id="PTHR22814">
    <property type="entry name" value="COPPER TRANSPORT PROTEIN ATOX1-RELATED"/>
    <property type="match status" value="1"/>
</dbReference>
<dbReference type="InterPro" id="IPR036163">
    <property type="entry name" value="HMA_dom_sf"/>
</dbReference>
<keyword evidence="4" id="KW-1185">Reference proteome</keyword>
<sequence>MVQESQTPRITQIQVRVDCNGCVRKIKKALNGIHGIDDLHIDFDRQRLTIIGWADPEKVVKAIKKTRKTAIICSNIEPTSSSKPTKSKPKPKPIPPAQDETIQPIPQEASTAQETSFPEPMLEATSSSSSPKPTWYNTKQQWQNKPETEGVEEVHMLYYHQPNYINTFSSGHNYVEHRDRTYHNGRVFLQDPTQQPLYNVTHSYNTYMPSSYVTEYECVRSLSWHTHYNHMEHYSGDYHDNNVNIGDMFSDDNPNACCIV</sequence>
<protein>
    <submittedName>
        <fullName evidence="5">Uncharacterized protein LOC101512882</fullName>
    </submittedName>
</protein>
<gene>
    <name evidence="5" type="primary">LOC101512882</name>
</gene>
<reference evidence="5" key="2">
    <citation type="submission" date="2025-08" db="UniProtKB">
        <authorList>
            <consortium name="RefSeq"/>
        </authorList>
    </citation>
    <scope>IDENTIFICATION</scope>
    <source>
        <tissue evidence="5">Etiolated seedlings</tissue>
    </source>
</reference>
<dbReference type="PaxDb" id="3827-XP_004508180.1"/>
<evidence type="ECO:0000313" key="4">
    <source>
        <dbReference type="Proteomes" id="UP000087171"/>
    </source>
</evidence>
<feature type="domain" description="HMA" evidence="3">
    <location>
        <begin position="8"/>
        <end position="71"/>
    </location>
</feature>
<dbReference type="OrthoDB" id="1919822at2759"/>
<dbReference type="GO" id="GO:0046872">
    <property type="term" value="F:metal ion binding"/>
    <property type="evidence" value="ECO:0007669"/>
    <property type="project" value="UniProtKB-KW"/>
</dbReference>
<evidence type="ECO:0000259" key="3">
    <source>
        <dbReference type="PROSITE" id="PS50846"/>
    </source>
</evidence>